<sequence>MPELLEMLPSDLLEETQQRFYIKRKGRIEVRTPEGEIIAMLKAPPGSVVIIQDGEEYCEEI</sequence>
<dbReference type="EMBL" id="MHMS01000018">
    <property type="protein sequence ID" value="OGZ31933.1"/>
    <property type="molecule type" value="Genomic_DNA"/>
</dbReference>
<evidence type="ECO:0000313" key="1">
    <source>
        <dbReference type="EMBL" id="OGZ31933.1"/>
    </source>
</evidence>
<comment type="caution">
    <text evidence="1">The sequence shown here is derived from an EMBL/GenBank/DDBJ whole genome shotgun (WGS) entry which is preliminary data.</text>
</comment>
<proteinExistence type="predicted"/>
<dbReference type="AlphaFoldDB" id="A0A1G2F1S3"/>
<dbReference type="STRING" id="1801726.A3H02_00395"/>
<name>A0A1G2F1S3_9BACT</name>
<accession>A0A1G2F1S3</accession>
<gene>
    <name evidence="1" type="ORF">A3H02_00395</name>
</gene>
<evidence type="ECO:0000313" key="2">
    <source>
        <dbReference type="Proteomes" id="UP000176787"/>
    </source>
</evidence>
<protein>
    <submittedName>
        <fullName evidence="1">Uncharacterized protein</fullName>
    </submittedName>
</protein>
<reference evidence="1 2" key="1">
    <citation type="journal article" date="2016" name="Nat. Commun.">
        <title>Thousands of microbial genomes shed light on interconnected biogeochemical processes in an aquifer system.</title>
        <authorList>
            <person name="Anantharaman K."/>
            <person name="Brown C.T."/>
            <person name="Hug L.A."/>
            <person name="Sharon I."/>
            <person name="Castelle C.J."/>
            <person name="Probst A.J."/>
            <person name="Thomas B.C."/>
            <person name="Singh A."/>
            <person name="Wilkins M.J."/>
            <person name="Karaoz U."/>
            <person name="Brodie E.L."/>
            <person name="Williams K.H."/>
            <person name="Hubbard S.S."/>
            <person name="Banfield J.F."/>
        </authorList>
    </citation>
    <scope>NUCLEOTIDE SEQUENCE [LARGE SCALE GENOMIC DNA]</scope>
</reference>
<organism evidence="1 2">
    <name type="scientific">Candidatus Niyogibacteria bacterium RIFCSPLOWO2_12_FULL_41_13</name>
    <dbReference type="NCBI Taxonomy" id="1801726"/>
    <lineage>
        <taxon>Bacteria</taxon>
        <taxon>Candidatus Niyogiibacteriota</taxon>
    </lineage>
</organism>
<dbReference type="Proteomes" id="UP000176787">
    <property type="component" value="Unassembled WGS sequence"/>
</dbReference>